<feature type="region of interest" description="Disordered" evidence="1">
    <location>
        <begin position="111"/>
        <end position="136"/>
    </location>
</feature>
<dbReference type="AlphaFoldDB" id="B7G6H1"/>
<reference evidence="2 3" key="1">
    <citation type="journal article" date="2008" name="Nature">
        <title>The Phaeodactylum genome reveals the evolutionary history of diatom genomes.</title>
        <authorList>
            <person name="Bowler C."/>
            <person name="Allen A.E."/>
            <person name="Badger J.H."/>
            <person name="Grimwood J."/>
            <person name="Jabbari K."/>
            <person name="Kuo A."/>
            <person name="Maheswari U."/>
            <person name="Martens C."/>
            <person name="Maumus F."/>
            <person name="Otillar R.P."/>
            <person name="Rayko E."/>
            <person name="Salamov A."/>
            <person name="Vandepoele K."/>
            <person name="Beszteri B."/>
            <person name="Gruber A."/>
            <person name="Heijde M."/>
            <person name="Katinka M."/>
            <person name="Mock T."/>
            <person name="Valentin K."/>
            <person name="Verret F."/>
            <person name="Berges J.A."/>
            <person name="Brownlee C."/>
            <person name="Cadoret J.P."/>
            <person name="Chiovitti A."/>
            <person name="Choi C.J."/>
            <person name="Coesel S."/>
            <person name="De Martino A."/>
            <person name="Detter J.C."/>
            <person name="Durkin C."/>
            <person name="Falciatore A."/>
            <person name="Fournet J."/>
            <person name="Haruta M."/>
            <person name="Huysman M.J."/>
            <person name="Jenkins B.D."/>
            <person name="Jiroutova K."/>
            <person name="Jorgensen R.E."/>
            <person name="Joubert Y."/>
            <person name="Kaplan A."/>
            <person name="Kroger N."/>
            <person name="Kroth P.G."/>
            <person name="La Roche J."/>
            <person name="Lindquist E."/>
            <person name="Lommer M."/>
            <person name="Martin-Jezequel V."/>
            <person name="Lopez P.J."/>
            <person name="Lucas S."/>
            <person name="Mangogna M."/>
            <person name="McGinnis K."/>
            <person name="Medlin L.K."/>
            <person name="Montsant A."/>
            <person name="Oudot-Le Secq M.P."/>
            <person name="Napoli C."/>
            <person name="Obornik M."/>
            <person name="Parker M.S."/>
            <person name="Petit J.L."/>
            <person name="Porcel B.M."/>
            <person name="Poulsen N."/>
            <person name="Robison M."/>
            <person name="Rychlewski L."/>
            <person name="Rynearson T.A."/>
            <person name="Schmutz J."/>
            <person name="Shapiro H."/>
            <person name="Siaut M."/>
            <person name="Stanley M."/>
            <person name="Sussman M.R."/>
            <person name="Taylor A.R."/>
            <person name="Vardi A."/>
            <person name="von Dassow P."/>
            <person name="Vyverman W."/>
            <person name="Willis A."/>
            <person name="Wyrwicz L.S."/>
            <person name="Rokhsar D.S."/>
            <person name="Weissenbach J."/>
            <person name="Armbrust E.V."/>
            <person name="Green B.R."/>
            <person name="Van de Peer Y."/>
            <person name="Grigoriev I.V."/>
        </authorList>
    </citation>
    <scope>NUCLEOTIDE SEQUENCE [LARGE SCALE GENOMIC DNA]</scope>
    <source>
        <strain evidence="2 3">CCAP 1055/1</strain>
    </source>
</reference>
<name>B7G6H1_PHATC</name>
<dbReference type="KEGG" id="pti:PHATRDRAFT_48245"/>
<dbReference type="RefSeq" id="XP_002182573.1">
    <property type="nucleotide sequence ID" value="XM_002182537.1"/>
</dbReference>
<dbReference type="Proteomes" id="UP000000759">
    <property type="component" value="Chromosome 16"/>
</dbReference>
<dbReference type="OrthoDB" id="422042at2759"/>
<feature type="compositionally biased region" description="Low complexity" evidence="1">
    <location>
        <begin position="111"/>
        <end position="135"/>
    </location>
</feature>
<dbReference type="EMBL" id="CM000618">
    <property type="protein sequence ID" value="EEC45860.1"/>
    <property type="molecule type" value="Genomic_DNA"/>
</dbReference>
<dbReference type="PaxDb" id="2850-Phatr48245"/>
<evidence type="ECO:0000313" key="2">
    <source>
        <dbReference type="EMBL" id="EEC45860.1"/>
    </source>
</evidence>
<dbReference type="InParanoid" id="B7G6H1"/>
<dbReference type="HOGENOM" id="CLU_316048_0_0_1"/>
<protein>
    <submittedName>
        <fullName evidence="2">Uncharacterized protein</fullName>
    </submittedName>
</protein>
<gene>
    <name evidence="2" type="ORF">PHATRDRAFT_48245</name>
</gene>
<sequence>MKYTAFHEQRFRDSVDQALKNVKTILDTTRNPRLAAEESHAYDDKFALAEFLTNTAVASHMNALERLGLESEQLRKVASWVHDDQKPVTLRFQAQDSCTFLKEQEVAIPSSSEFETTSTSTQSSPSSAGFFSGGTKTEKTSTRVIQKLKEYHWKVRVAYRIFLFCASDLDSSIELSSRETSTIIVTSGGQARPGGASVSSGRPLPPIRDTTAHAPVDVNMTWFFQMLSPKERICQFSIDRTSEKAVGTCKTPRRNDQVDQAVHFQKSFFDWAGATQNFFTQRVENEIVGKHRPLVDAKDVDIPQPFPAGTRCVIHGLQKEPAFNGKVVVVIDYAVEQERYNVARESINSGLPPKLLIKPKNLKPEHNGSTRAALLADISTDGVFCPILPLTEDAKVLSMGDVGEFLDEQVRSLNEKTENLSKMFPPRQLVKLTSIAEATIVVMCQHIRDLSTLYGDGVDYIENMIKQQLVEAIGKEVQSEDFDLFMKFHNRKLYGPDYAPKPFTYAVRRPNRFPEGVLTIESIHDKHEPIETFARKIEGSASSPIYVPINAATSIEITGDRYLHGWMQHRFEVQPRNGYQLAARARQFSSFLVIVGTMAGPSQFDPKEAIILQNKDEVLIPLLTTVLPTAKEFKDAISSLSPEQKAFAQAYRSMQLESSVFGVCVIQLKAQLEKLLGLWDGALTKEIQLTQDLMSLFVDYQIPSDLVSFDGPSDKDQDFKLLAVKKHVKSVKDVVIAEKEKQIAEEARKADMRAEMNFTGETEQIENGMDLHYGDEGTRMLRSTEVSYPMASMASCASASRAPEALKKTRSKGVYATSKRTNASLPSRAPTPSIPLSTEPVQPGMTSLAPSNTSVTEDFTVVPKLLDSKIEKYDNDDALRSTIIKAGAVWTRVRQENLLTFAKLSTLVGPVVEDERRKAFDLLDAISRSGTLPIDCAELHIIVGVAHCFENDCMGTIIQDNVNPIEKVEKSSLMIAGTIFGESTKKLIADKTQLERVQNVFPQLLSS</sequence>
<dbReference type="OMA" id="CFAVRRS"/>
<dbReference type="eggNOG" id="ENOG502QTE1">
    <property type="taxonomic scope" value="Eukaryota"/>
</dbReference>
<keyword evidence="3" id="KW-1185">Reference proteome</keyword>
<organism evidence="2 3">
    <name type="scientific">Phaeodactylum tricornutum (strain CCAP 1055/1)</name>
    <dbReference type="NCBI Taxonomy" id="556484"/>
    <lineage>
        <taxon>Eukaryota</taxon>
        <taxon>Sar</taxon>
        <taxon>Stramenopiles</taxon>
        <taxon>Ochrophyta</taxon>
        <taxon>Bacillariophyta</taxon>
        <taxon>Bacillariophyceae</taxon>
        <taxon>Bacillariophycidae</taxon>
        <taxon>Naviculales</taxon>
        <taxon>Phaeodactylaceae</taxon>
        <taxon>Phaeodactylum</taxon>
    </lineage>
</organism>
<feature type="compositionally biased region" description="Polar residues" evidence="1">
    <location>
        <begin position="834"/>
        <end position="852"/>
    </location>
</feature>
<proteinExistence type="predicted"/>
<accession>B7G6H1</accession>
<reference evidence="3" key="2">
    <citation type="submission" date="2008-08" db="EMBL/GenBank/DDBJ databases">
        <authorList>
            <consortium name="Diatom Consortium"/>
            <person name="Grigoriev I."/>
            <person name="Grimwood J."/>
            <person name="Kuo A."/>
            <person name="Otillar R.P."/>
            <person name="Salamov A."/>
            <person name="Detter J.C."/>
            <person name="Lindquist E."/>
            <person name="Shapiro H."/>
            <person name="Lucas S."/>
            <person name="Glavina del Rio T."/>
            <person name="Pitluck S."/>
            <person name="Rokhsar D."/>
            <person name="Bowler C."/>
        </authorList>
    </citation>
    <scope>GENOME REANNOTATION</scope>
    <source>
        <strain evidence="3">CCAP 1055/1</strain>
    </source>
</reference>
<evidence type="ECO:0000313" key="3">
    <source>
        <dbReference type="Proteomes" id="UP000000759"/>
    </source>
</evidence>
<dbReference type="GeneID" id="7203355"/>
<feature type="region of interest" description="Disordered" evidence="1">
    <location>
        <begin position="186"/>
        <end position="206"/>
    </location>
</feature>
<feature type="region of interest" description="Disordered" evidence="1">
    <location>
        <begin position="808"/>
        <end position="852"/>
    </location>
</feature>
<evidence type="ECO:0000256" key="1">
    <source>
        <dbReference type="SAM" id="MobiDB-lite"/>
    </source>
</evidence>